<keyword evidence="5 6" id="KW-0472">Membrane</keyword>
<dbReference type="RefSeq" id="WP_221248895.1">
    <property type="nucleotide sequence ID" value="NZ_AP024355.1"/>
</dbReference>
<evidence type="ECO:0000259" key="7">
    <source>
        <dbReference type="Pfam" id="PF00535"/>
    </source>
</evidence>
<feature type="transmembrane region" description="Helical" evidence="6">
    <location>
        <begin position="335"/>
        <end position="355"/>
    </location>
</feature>
<dbReference type="SUPFAM" id="SSF53448">
    <property type="entry name" value="Nucleotide-diphospho-sugar transferases"/>
    <property type="match status" value="1"/>
</dbReference>
<keyword evidence="9" id="KW-1185">Reference proteome</keyword>
<keyword evidence="4 8" id="KW-0808">Transferase</keyword>
<evidence type="ECO:0000256" key="4">
    <source>
        <dbReference type="ARBA" id="ARBA00022679"/>
    </source>
</evidence>
<reference evidence="8 9" key="1">
    <citation type="journal article" date="2016" name="C (Basel)">
        <title>Selective Growth of and Electricity Production by Marine Exoelectrogenic Bacteria in Self-Aggregated Hydrogel of Microbially Reduced Graphene Oxide.</title>
        <authorList>
            <person name="Yoshida N."/>
            <person name="Goto Y."/>
            <person name="Miyata Y."/>
        </authorList>
    </citation>
    <scope>NUCLEOTIDE SEQUENCE [LARGE SCALE GENOMIC DNA]</scope>
    <source>
        <strain evidence="8 9">NIT-T3</strain>
    </source>
</reference>
<dbReference type="Gene3D" id="3.90.550.10">
    <property type="entry name" value="Spore Coat Polysaccharide Biosynthesis Protein SpsA, Chain A"/>
    <property type="match status" value="1"/>
</dbReference>
<keyword evidence="6" id="KW-1133">Transmembrane helix</keyword>
<evidence type="ECO:0000256" key="1">
    <source>
        <dbReference type="ARBA" id="ARBA00004236"/>
    </source>
</evidence>
<dbReference type="PANTHER" id="PTHR43646:SF2">
    <property type="entry name" value="GLYCOSYLTRANSFERASE 2-LIKE DOMAIN-CONTAINING PROTEIN"/>
    <property type="match status" value="1"/>
</dbReference>
<evidence type="ECO:0000313" key="8">
    <source>
        <dbReference type="EMBL" id="BCR05476.1"/>
    </source>
</evidence>
<dbReference type="Proteomes" id="UP001319827">
    <property type="component" value="Chromosome"/>
</dbReference>
<keyword evidence="3" id="KW-0328">Glycosyltransferase</keyword>
<reference evidence="8 9" key="2">
    <citation type="journal article" date="2021" name="Int. J. Syst. Evol. Microbiol.">
        <title>Isolation and Polyphasic Characterization of Desulfuromonas versatilis sp. Nov., an Electrogenic Bacteria Capable of Versatile Metabolism Isolated from a Graphene Oxide-Reducing Enrichment Culture.</title>
        <authorList>
            <person name="Xie L."/>
            <person name="Yoshida N."/>
            <person name="Ishii S."/>
            <person name="Meng L."/>
        </authorList>
    </citation>
    <scope>NUCLEOTIDE SEQUENCE [LARGE SCALE GENOMIC DNA]</scope>
    <source>
        <strain evidence="8 9">NIT-T3</strain>
    </source>
</reference>
<keyword evidence="6" id="KW-0812">Transmembrane</keyword>
<sequence>MLAAGACPELAVIVPVLNESAAVGPFVEALAEQREVRFELIFADGGSSDDTLKNISRLAGRFDFPIILRSSAAGRSRQLNTAAQGVQAPWLLFLHVDSRFPDPLALRRGIDALGAAIEAQGHQGVAGHFALRFYDHEGRAPFAYYYYETKARLDRPECTHGDQGFLLARRYFAEVGPFDETLPIMEDTRLAERIRQRGRWLLLPAEVETSSRRFVTEGLLARQVLNALIMNFAAIGWSEFFREAAAIYRRQDQARGLDLLPFLDKIRELLRAKGVAERLQLWWRTGGYVRRHGWQLALAWDAWRSFRRYIPPAQGPLAVLRVFDRWFDRLTDNPAGHLGATLLVWCWFNALWLLLRLRRAQR</sequence>
<organism evidence="8 9">
    <name type="scientific">Desulfuromonas versatilis</name>
    <dbReference type="NCBI Taxonomy" id="2802975"/>
    <lineage>
        <taxon>Bacteria</taxon>
        <taxon>Pseudomonadati</taxon>
        <taxon>Thermodesulfobacteriota</taxon>
        <taxon>Desulfuromonadia</taxon>
        <taxon>Desulfuromonadales</taxon>
        <taxon>Desulfuromonadaceae</taxon>
        <taxon>Desulfuromonas</taxon>
    </lineage>
</organism>
<evidence type="ECO:0000256" key="6">
    <source>
        <dbReference type="SAM" id="Phobius"/>
    </source>
</evidence>
<protein>
    <submittedName>
        <fullName evidence="8">Glycosyl transferase</fullName>
    </submittedName>
</protein>
<dbReference type="Pfam" id="PF00535">
    <property type="entry name" value="Glycos_transf_2"/>
    <property type="match status" value="1"/>
</dbReference>
<proteinExistence type="predicted"/>
<dbReference type="PANTHER" id="PTHR43646">
    <property type="entry name" value="GLYCOSYLTRANSFERASE"/>
    <property type="match status" value="1"/>
</dbReference>
<keyword evidence="2" id="KW-1003">Cell membrane</keyword>
<comment type="subcellular location">
    <subcellularLocation>
        <location evidence="1">Cell membrane</location>
    </subcellularLocation>
</comment>
<dbReference type="InterPro" id="IPR029044">
    <property type="entry name" value="Nucleotide-diphossugar_trans"/>
</dbReference>
<dbReference type="EMBL" id="AP024355">
    <property type="protein sequence ID" value="BCR05476.1"/>
    <property type="molecule type" value="Genomic_DNA"/>
</dbReference>
<gene>
    <name evidence="8" type="ORF">DESUT3_25450</name>
</gene>
<evidence type="ECO:0000256" key="3">
    <source>
        <dbReference type="ARBA" id="ARBA00022676"/>
    </source>
</evidence>
<name>A0ABM8HT39_9BACT</name>
<dbReference type="GO" id="GO:0016740">
    <property type="term" value="F:transferase activity"/>
    <property type="evidence" value="ECO:0007669"/>
    <property type="project" value="UniProtKB-KW"/>
</dbReference>
<dbReference type="NCBIfam" id="TIGR04283">
    <property type="entry name" value="glyco_like_mftF"/>
    <property type="match status" value="1"/>
</dbReference>
<dbReference type="InterPro" id="IPR026461">
    <property type="entry name" value="Trfase_2_rSAM/seldom_assoc"/>
</dbReference>
<evidence type="ECO:0000256" key="2">
    <source>
        <dbReference type="ARBA" id="ARBA00022475"/>
    </source>
</evidence>
<evidence type="ECO:0000313" key="9">
    <source>
        <dbReference type="Proteomes" id="UP001319827"/>
    </source>
</evidence>
<accession>A0ABM8HT39</accession>
<evidence type="ECO:0000256" key="5">
    <source>
        <dbReference type="ARBA" id="ARBA00023136"/>
    </source>
</evidence>
<feature type="domain" description="Glycosyltransferase 2-like" evidence="7">
    <location>
        <begin position="12"/>
        <end position="172"/>
    </location>
</feature>
<dbReference type="InterPro" id="IPR001173">
    <property type="entry name" value="Glyco_trans_2-like"/>
</dbReference>